<dbReference type="AlphaFoldDB" id="A0A0D6Q798"/>
<evidence type="ECO:0000256" key="1">
    <source>
        <dbReference type="SAM" id="SignalP"/>
    </source>
</evidence>
<feature type="chain" id="PRO_5002310876" description="Acid stress chaperone HdeA" evidence="1">
    <location>
        <begin position="20"/>
        <end position="114"/>
    </location>
</feature>
<feature type="signal peptide" evidence="1">
    <location>
        <begin position="1"/>
        <end position="19"/>
    </location>
</feature>
<evidence type="ECO:0000313" key="2">
    <source>
        <dbReference type="EMBL" id="GAN98661.1"/>
    </source>
</evidence>
<reference evidence="2 3" key="1">
    <citation type="submission" date="2012-11" db="EMBL/GenBank/DDBJ databases">
        <title>Whole genome sequence of Gluconacetobacter xylinus NBRC 13693.</title>
        <authorList>
            <person name="Azuma Y."/>
            <person name="Higashiura N."/>
            <person name="Hirakawa H."/>
            <person name="Matsushita K."/>
        </authorList>
    </citation>
    <scope>NUCLEOTIDE SEQUENCE [LARGE SCALE GENOMIC DNA]</scope>
    <source>
        <strain evidence="2 3">NBRC 13693</strain>
    </source>
</reference>
<sequence>MKIRFWGVLFMLAPQMALAASPVTFDPVPAKCADWSKEKHTPIDLYIAGMVSGMNTVSAADTTFHISDRYPQVGQKVGFDGIVSAVALKCSEHPEKTIQEAIIDVWFELGRKGE</sequence>
<dbReference type="EMBL" id="BANJ01000008">
    <property type="protein sequence ID" value="GAN98661.1"/>
    <property type="molecule type" value="Genomic_DNA"/>
</dbReference>
<proteinExistence type="predicted"/>
<accession>A0A0D6Q798</accession>
<name>A0A0D6Q798_KOMXY</name>
<protein>
    <recommendedName>
        <fullName evidence="4">Acid stress chaperone HdeA</fullName>
    </recommendedName>
</protein>
<dbReference type="Proteomes" id="UP000032683">
    <property type="component" value="Unassembled WGS sequence"/>
</dbReference>
<keyword evidence="1" id="KW-0732">Signal</keyword>
<evidence type="ECO:0000313" key="3">
    <source>
        <dbReference type="Proteomes" id="UP000032683"/>
    </source>
</evidence>
<gene>
    <name evidence="2" type="ORF">Gxy13693_008_035</name>
</gene>
<comment type="caution">
    <text evidence="2">The sequence shown here is derived from an EMBL/GenBank/DDBJ whole genome shotgun (WGS) entry which is preliminary data.</text>
</comment>
<dbReference type="RefSeq" id="WP_148371067.1">
    <property type="nucleotide sequence ID" value="NZ_BANJ01000008.1"/>
</dbReference>
<evidence type="ECO:0008006" key="4">
    <source>
        <dbReference type="Google" id="ProtNLM"/>
    </source>
</evidence>
<organism evidence="2 3">
    <name type="scientific">Komagataeibacter xylinus NBRC 13693</name>
    <dbReference type="NCBI Taxonomy" id="1234668"/>
    <lineage>
        <taxon>Bacteria</taxon>
        <taxon>Pseudomonadati</taxon>
        <taxon>Pseudomonadota</taxon>
        <taxon>Alphaproteobacteria</taxon>
        <taxon>Acetobacterales</taxon>
        <taxon>Acetobacteraceae</taxon>
        <taxon>Komagataeibacter</taxon>
    </lineage>
</organism>